<accession>A0ABP0IHD1</accession>
<organism evidence="4 5">
    <name type="scientific">Durusdinium trenchii</name>
    <dbReference type="NCBI Taxonomy" id="1381693"/>
    <lineage>
        <taxon>Eukaryota</taxon>
        <taxon>Sar</taxon>
        <taxon>Alveolata</taxon>
        <taxon>Dinophyceae</taxon>
        <taxon>Suessiales</taxon>
        <taxon>Symbiodiniaceae</taxon>
        <taxon>Durusdinium</taxon>
    </lineage>
</organism>
<dbReference type="InterPro" id="IPR013087">
    <property type="entry name" value="Znf_C2H2_type"/>
</dbReference>
<evidence type="ECO:0000256" key="2">
    <source>
        <dbReference type="SAM" id="MobiDB-lite"/>
    </source>
</evidence>
<gene>
    <name evidence="4" type="ORF">SCF082_LOCUS6857</name>
</gene>
<keyword evidence="1" id="KW-0862">Zinc</keyword>
<evidence type="ECO:0000259" key="3">
    <source>
        <dbReference type="PROSITE" id="PS50157"/>
    </source>
</evidence>
<dbReference type="Proteomes" id="UP001642464">
    <property type="component" value="Unassembled WGS sequence"/>
</dbReference>
<feature type="region of interest" description="Disordered" evidence="2">
    <location>
        <begin position="621"/>
        <end position="646"/>
    </location>
</feature>
<name>A0ABP0IHD1_9DINO</name>
<dbReference type="EMBL" id="CAXAMM010003791">
    <property type="protein sequence ID" value="CAK9001271.1"/>
    <property type="molecule type" value="Genomic_DNA"/>
</dbReference>
<evidence type="ECO:0000313" key="5">
    <source>
        <dbReference type="Proteomes" id="UP001642464"/>
    </source>
</evidence>
<protein>
    <submittedName>
        <fullName evidence="4">Transketolase</fullName>
    </submittedName>
</protein>
<evidence type="ECO:0000256" key="1">
    <source>
        <dbReference type="PROSITE-ProRule" id="PRU00042"/>
    </source>
</evidence>
<keyword evidence="5" id="KW-1185">Reference proteome</keyword>
<feature type="compositionally biased region" description="Acidic residues" evidence="2">
    <location>
        <begin position="628"/>
        <end position="644"/>
    </location>
</feature>
<dbReference type="PROSITE" id="PS00028">
    <property type="entry name" value="ZINC_FINGER_C2H2_1"/>
    <property type="match status" value="1"/>
</dbReference>
<evidence type="ECO:0000313" key="4">
    <source>
        <dbReference type="EMBL" id="CAK9001271.1"/>
    </source>
</evidence>
<keyword evidence="1" id="KW-0479">Metal-binding</keyword>
<feature type="domain" description="C2H2-type" evidence="3">
    <location>
        <begin position="267"/>
        <end position="295"/>
    </location>
</feature>
<proteinExistence type="predicted"/>
<dbReference type="SMART" id="SM00355">
    <property type="entry name" value="ZnF_C2H2"/>
    <property type="match status" value="1"/>
</dbReference>
<dbReference type="Pfam" id="PF20209">
    <property type="entry name" value="DUF6570"/>
    <property type="match status" value="1"/>
</dbReference>
<dbReference type="PROSITE" id="PS50157">
    <property type="entry name" value="ZINC_FINGER_C2H2_2"/>
    <property type="match status" value="1"/>
</dbReference>
<keyword evidence="1" id="KW-0863">Zinc-finger</keyword>
<reference evidence="4 5" key="1">
    <citation type="submission" date="2024-02" db="EMBL/GenBank/DDBJ databases">
        <authorList>
            <person name="Chen Y."/>
            <person name="Shah S."/>
            <person name="Dougan E. K."/>
            <person name="Thang M."/>
            <person name="Chan C."/>
        </authorList>
    </citation>
    <scope>NUCLEOTIDE SEQUENCE [LARGE SCALE GENOMIC DNA]</scope>
</reference>
<sequence>MFDVAERLWDLQTVRMERQWNEPTGFEDQEDVLEAVLQILHGRRATVETDGKSRKRKGALDDADKAFLRGLMRRYGLELIDHPEKPNGVHADVLSLHQELLEWQMDTGTSRLPNESEDRPLSSKIDSYKEKDRRNRISSMKKAYPPDFEPLEQLSLDCLTGAGDSSTGVQWRSEFEEQLMLSVPGWTEDAKKSRTFHTLQEVLQCGDVFLQQCFATLQSYGLSLQRKLSVLAAKLQCTPSIPGVAEAMSTRLLSTPQDTEEMELNRYVCRLCDFQCADKEVLQEHIKDAHSNDTEVARAWVEYRKKVVPSWTVQRSLMANADAALREPGRDGALREERACVVCARRFWSEELRPVILFQDPAAGAPETVDGEEEDQRVKKIAPSQQRRLCRVLGVQRYLERWPQLQARPEAIAELKASAVEHPFLKEELLLLHRRRMPADVRDPCHVCRECCGPLTSSMVSLPRYSLANDLWIGRQLPALRNLAAATKRLLPMVRTCLQVTVLQPGNLVREERQKGFIGNSIFLPQAAPTAIRAVLPPPEQDMQESILFVLVGDGQNKTALQSSALLKAPRGEYESAVRCLQSTSPYYEEVTLRDAGESTLQGCILETGVNSYLAKQLLQQGPADAQGQEDDDTEENQEAEPMEDAGHLVSSIVGLNDGEDEQCKWLKVGRDMQELCRRKPGSRLSVAQEVCRDRDGNVVSDGSSAQSSQLLGREGLRERQALGQIKSIQSLAAQSAQSHRQVEADMFQVRPSKLVVPSQGSPASMFEPSTWAMAFPDLFPWGDGVPFLKRETRMDAAEVFRYLLIREELQYKLPSESELETLLPVMYDVQRRLELMKSTKAYVQRRGFAKHLNLIANVSTEDLLKAMALHGEAADIRTLMQDANVDPALKRALGGVLQSTANIIGLEGHRSQIRLRGHAAGWHYGNAHLFVTPNLADVRAPLMLQLHLQTNGIAEVEAQSICLDWDDEIPGLPTAATMRRIIARDPVSQARFFYFMMKIFFEELLGIEPTFQKERYAVGFPRCFEDGMATSLYGGIFGDIAALCGRGSMHPHILIVLLGHDLISRAHTLMRRIGHGELVVELQRWSRKVLEAAAKIRWDSQLALSDCLNVEGTPLPFSEKQRSECGKQYAEVPLQATEPDGHEIIADREQQVGPPRLTGCFASLRPRYLRRKLHEEFPRAIWKTAFCSDYRRLVIQNHFHKCTKSCFKKILDQFIAFFCFDRKFLS</sequence>
<comment type="caution">
    <text evidence="4">The sequence shown here is derived from an EMBL/GenBank/DDBJ whole genome shotgun (WGS) entry which is preliminary data.</text>
</comment>
<dbReference type="InterPro" id="IPR046700">
    <property type="entry name" value="DUF6570"/>
</dbReference>